<evidence type="ECO:0000259" key="1">
    <source>
        <dbReference type="Pfam" id="PF00561"/>
    </source>
</evidence>
<comment type="caution">
    <text evidence="2">The sequence shown here is derived from an EMBL/GenBank/DDBJ whole genome shotgun (WGS) entry which is preliminary data.</text>
</comment>
<dbReference type="InterPro" id="IPR000073">
    <property type="entry name" value="AB_hydrolase_1"/>
</dbReference>
<proteinExistence type="predicted"/>
<dbReference type="SUPFAM" id="SSF53474">
    <property type="entry name" value="alpha/beta-Hydrolases"/>
    <property type="match status" value="1"/>
</dbReference>
<dbReference type="OrthoDB" id="345573at2"/>
<evidence type="ECO:0000313" key="3">
    <source>
        <dbReference type="Proteomes" id="UP000321571"/>
    </source>
</evidence>
<dbReference type="Proteomes" id="UP000321571">
    <property type="component" value="Unassembled WGS sequence"/>
</dbReference>
<dbReference type="RefSeq" id="WP_147685719.1">
    <property type="nucleotide sequence ID" value="NZ_VDUX01000003.1"/>
</dbReference>
<gene>
    <name evidence="2" type="ORF">FHP06_08430</name>
</gene>
<dbReference type="PANTHER" id="PTHR36837">
    <property type="entry name" value="POLY(3-HYDROXYALKANOATE) POLYMERASE SUBUNIT PHAC"/>
    <property type="match status" value="1"/>
</dbReference>
<accession>A0A5C8NLU3</accession>
<keyword evidence="2" id="KW-0378">Hydrolase</keyword>
<feature type="domain" description="AB hydrolase-1" evidence="1">
    <location>
        <begin position="93"/>
        <end position="343"/>
    </location>
</feature>
<dbReference type="GO" id="GO:0016787">
    <property type="term" value="F:hydrolase activity"/>
    <property type="evidence" value="ECO:0007669"/>
    <property type="project" value="UniProtKB-KW"/>
</dbReference>
<name>A0A5C8NLU3_9ACTN</name>
<sequence length="365" mass="39674">MTTPDEVASPSFLKRPLEVRRQAVVNLYDFLVRGGLADTTRTPSEVIDTGRTRELHRYEKAKGVRSKGLPVLLVPPLGSQAACFDLRRGLSLAEDFVNRGRPTYLVDYGPLDGEDRKLGIEHFINDVLPPAIAKVSADAGDRPVHLVGWCMGGLIATGATAVHDDLPVKTLGMVASPFDLSQNPMLKPIRSISRFTGGQILGTGFKAMGSVPPVLVSLGFKATAIPTYLKKPRTLWNHRDDREFLAQIEAVDRIMNNMFAYPGRATLQAYHRLAVRNELASGKVQGPNKLVDLANIRVPVMNVAGETDVLVPPAAAHHVGKLVPSSPDVRLPLAPGGHLGVLTGTKAPATTWTHLNEMLTKYDRR</sequence>
<organism evidence="2 3">
    <name type="scientific">Aeromicrobium terrae</name>
    <dbReference type="NCBI Taxonomy" id="2498846"/>
    <lineage>
        <taxon>Bacteria</taxon>
        <taxon>Bacillati</taxon>
        <taxon>Actinomycetota</taxon>
        <taxon>Actinomycetes</taxon>
        <taxon>Propionibacteriales</taxon>
        <taxon>Nocardioidaceae</taxon>
        <taxon>Aeromicrobium</taxon>
    </lineage>
</organism>
<keyword evidence="3" id="KW-1185">Reference proteome</keyword>
<dbReference type="Pfam" id="PF00561">
    <property type="entry name" value="Abhydrolase_1"/>
    <property type="match status" value="1"/>
</dbReference>
<dbReference type="InterPro" id="IPR029058">
    <property type="entry name" value="AB_hydrolase_fold"/>
</dbReference>
<dbReference type="AlphaFoldDB" id="A0A5C8NLU3"/>
<dbReference type="Gene3D" id="3.40.50.1820">
    <property type="entry name" value="alpha/beta hydrolase"/>
    <property type="match status" value="1"/>
</dbReference>
<dbReference type="InterPro" id="IPR051321">
    <property type="entry name" value="PHA/PHB_synthase"/>
</dbReference>
<dbReference type="EMBL" id="VDUX01000003">
    <property type="protein sequence ID" value="TXL61443.1"/>
    <property type="molecule type" value="Genomic_DNA"/>
</dbReference>
<reference evidence="2 3" key="1">
    <citation type="submission" date="2019-06" db="EMBL/GenBank/DDBJ databases">
        <title>Aeromicrobium sp. nov., isolated from a maize field.</title>
        <authorList>
            <person name="Lin S.-Y."/>
            <person name="Tsai C.-F."/>
            <person name="Young C.-C."/>
        </authorList>
    </citation>
    <scope>NUCLEOTIDE SEQUENCE [LARGE SCALE GENOMIC DNA]</scope>
    <source>
        <strain evidence="2 3">CC-CFT486</strain>
    </source>
</reference>
<dbReference type="PANTHER" id="PTHR36837:SF2">
    <property type="entry name" value="POLY(3-HYDROXYALKANOATE) POLYMERASE SUBUNIT PHAC"/>
    <property type="match status" value="1"/>
</dbReference>
<evidence type="ECO:0000313" key="2">
    <source>
        <dbReference type="EMBL" id="TXL61443.1"/>
    </source>
</evidence>
<protein>
    <submittedName>
        <fullName evidence="2">Alpha/beta fold hydrolase</fullName>
    </submittedName>
</protein>